<sequence>MPRKSTRNLNHRIEKDKVYDSTSITELSRLNEISSHTAAAAMLQDISGTNDDSGSRRSRRTSSMNIEAAMTSFLQGKDYDNSIVKDLDEDFVPDQDVDISDSYDNINVSLKNNDNTDTSILPVRSKKVKPISAISAQKTGKRGNTNVNTNDVSDGTAPTKKKKPARIIRAMKDLSSAQDKLVRIYGNNREKLLGLAKLKEAFETHVFDFPEELLKSTSKYYVEPQNILQGIDFRLLGLKSLKYRTLALSEFNSKFPLVSEDPKHILVSGSELSLYNGQKAEFPIMPCGTRTGFIYNVGGLITDIAWLKTHEADGQILAVAYSNIESADDMRLRMIGSESHTSTIDIFELDTDTLSFTKIQTIVHNYGEVWDLKWHEGFHSENSIGLLGFVCQQGSVNFIEIQRTLEPEIRMIEESSLEVKLSSSQISCFDFISSSTIICGFYNGYVGEFQLGEEVPNFYNKLHETYVLSIVVAYSPYEETVVCSASVDGTTYLYNTISIKTTKCTLSRNRGTNISPMAYAPLLYSIVHTDGVSCLRAFTPRAIFATHQISQHKNNIGCIATSRLHPYLLSGSADGSVVLNNLVRRILQGIKGNTEIYKSVRLWKWDYNVSSNIFRLDPNYEVNKFAMNEISNTRIDPTPVNIQSIKWNENNNGGKFYAFANAAGLLVVEKLGD</sequence>
<dbReference type="PANTHER" id="PTHR15052:SF2">
    <property type="entry name" value="GENERAL TRANSCRIPTION FACTOR 3C POLYPEPTIDE 2"/>
    <property type="match status" value="1"/>
</dbReference>
<evidence type="ECO:0000256" key="4">
    <source>
        <dbReference type="SAM" id="MobiDB-lite"/>
    </source>
</evidence>
<dbReference type="Pfam" id="PF00400">
    <property type="entry name" value="WD40"/>
    <property type="match status" value="1"/>
</dbReference>
<dbReference type="SMART" id="SM00320">
    <property type="entry name" value="WD40"/>
    <property type="match status" value="3"/>
</dbReference>
<dbReference type="GO" id="GO:0006383">
    <property type="term" value="P:transcription by RNA polymerase III"/>
    <property type="evidence" value="ECO:0007669"/>
    <property type="project" value="TreeGrafter"/>
</dbReference>
<feature type="region of interest" description="Disordered" evidence="4">
    <location>
        <begin position="131"/>
        <end position="163"/>
    </location>
</feature>
<evidence type="ECO:0000256" key="1">
    <source>
        <dbReference type="ARBA" id="ARBA00004123"/>
    </source>
</evidence>
<keyword evidence="3" id="KW-0539">Nucleus</keyword>
<dbReference type="RefSeq" id="XP_017989829.1">
    <property type="nucleotide sequence ID" value="XM_018134340.1"/>
</dbReference>
<protein>
    <submittedName>
        <fullName evidence="5">HHR064Cp</fullName>
    </submittedName>
</protein>
<name>A0A109V0U0_9SACH</name>
<evidence type="ECO:0000313" key="5">
    <source>
        <dbReference type="EMBL" id="AMD22833.1"/>
    </source>
</evidence>
<evidence type="ECO:0000256" key="2">
    <source>
        <dbReference type="ARBA" id="ARBA00023163"/>
    </source>
</evidence>
<dbReference type="PANTHER" id="PTHR15052">
    <property type="entry name" value="RNA POLYMERASE III TRANSCRIPTION INITIATION FACTOR COMPLEX SUBUNIT"/>
    <property type="match status" value="1"/>
</dbReference>
<dbReference type="InterPro" id="IPR036322">
    <property type="entry name" value="WD40_repeat_dom_sf"/>
</dbReference>
<proteinExistence type="predicted"/>
<dbReference type="GeneID" id="28726198"/>
<dbReference type="EMBL" id="CP014248">
    <property type="protein sequence ID" value="AMD22833.1"/>
    <property type="molecule type" value="Genomic_DNA"/>
</dbReference>
<feature type="region of interest" description="Disordered" evidence="4">
    <location>
        <begin position="44"/>
        <end position="63"/>
    </location>
</feature>
<reference evidence="5 6" key="1">
    <citation type="submission" date="2016-01" db="EMBL/GenBank/DDBJ databases">
        <title>Genome sequence of the yeast Holleya sinecauda.</title>
        <authorList>
            <person name="Dietrich F.S."/>
        </authorList>
    </citation>
    <scope>NUCLEOTIDE SEQUENCE [LARGE SCALE GENOMIC DNA]</scope>
    <source>
        <strain evidence="5 6">ATCC 58844</strain>
    </source>
</reference>
<organism evidence="5 6">
    <name type="scientific">Eremothecium sinecaudum</name>
    <dbReference type="NCBI Taxonomy" id="45286"/>
    <lineage>
        <taxon>Eukaryota</taxon>
        <taxon>Fungi</taxon>
        <taxon>Dikarya</taxon>
        <taxon>Ascomycota</taxon>
        <taxon>Saccharomycotina</taxon>
        <taxon>Saccharomycetes</taxon>
        <taxon>Saccharomycetales</taxon>
        <taxon>Saccharomycetaceae</taxon>
        <taxon>Eremothecium</taxon>
    </lineage>
</organism>
<feature type="compositionally biased region" description="Polar residues" evidence="4">
    <location>
        <begin position="134"/>
        <end position="153"/>
    </location>
</feature>
<dbReference type="GO" id="GO:0005634">
    <property type="term" value="C:nucleus"/>
    <property type="evidence" value="ECO:0007669"/>
    <property type="project" value="UniProtKB-SubCell"/>
</dbReference>
<dbReference type="InterPro" id="IPR052416">
    <property type="entry name" value="GTF3C_component"/>
</dbReference>
<dbReference type="InterPro" id="IPR015943">
    <property type="entry name" value="WD40/YVTN_repeat-like_dom_sf"/>
</dbReference>
<gene>
    <name evidence="5" type="ORF">AW171_hschr84892</name>
</gene>
<dbReference type="STRING" id="45286.A0A109V0U0"/>
<keyword evidence="2" id="KW-0804">Transcription</keyword>
<dbReference type="Proteomes" id="UP000243052">
    <property type="component" value="Chromosome viii"/>
</dbReference>
<accession>A0A109V0U0</accession>
<evidence type="ECO:0000313" key="6">
    <source>
        <dbReference type="Proteomes" id="UP000243052"/>
    </source>
</evidence>
<dbReference type="Gene3D" id="2.130.10.10">
    <property type="entry name" value="YVTN repeat-like/Quinoprotein amine dehydrogenase"/>
    <property type="match status" value="1"/>
</dbReference>
<dbReference type="GO" id="GO:0000127">
    <property type="term" value="C:transcription factor TFIIIC complex"/>
    <property type="evidence" value="ECO:0007669"/>
    <property type="project" value="TreeGrafter"/>
</dbReference>
<keyword evidence="6" id="KW-1185">Reference proteome</keyword>
<dbReference type="InterPro" id="IPR001680">
    <property type="entry name" value="WD40_rpt"/>
</dbReference>
<dbReference type="OrthoDB" id="4703at2759"/>
<evidence type="ECO:0000256" key="3">
    <source>
        <dbReference type="ARBA" id="ARBA00023242"/>
    </source>
</evidence>
<dbReference type="SUPFAM" id="SSF50978">
    <property type="entry name" value="WD40 repeat-like"/>
    <property type="match status" value="1"/>
</dbReference>
<dbReference type="AlphaFoldDB" id="A0A109V0U0"/>
<comment type="subcellular location">
    <subcellularLocation>
        <location evidence="1">Nucleus</location>
    </subcellularLocation>
</comment>